<sequence length="581" mass="63790">MASALTLLGVAAALAAASPLQEKPAGATQQQQQQQQPKSFLKEIGPSTWVLGNELWNVTQNAQYANKLMYRGKDRVGNAVGHYVSYNGAASDLTWTSAAIVDSDADWIDVKFTAREGDFHWVIFDDLPGAYQYFVNRALPTLGEFRTLWRLDNASFTNGHTDVKDGALPRLEEYVDAVKVQDETWEKPDGTYLTKYDWSAFVRDQTYHGVYGDEVGSWYIRPGKDYNNGDHLKQELMLHRESQTGDTVQLNMVHGTHYQATSRDAFGVGKTWGPWLWYLNDGSQSDAAARWTAEQAAWPYAWFKDAAYQARGTLTGSLLLSDGPPASGAAIFLGDNRNTTVSTLDQGQKYYYTTYADEKGAFSIPHVRTGSYALSAWSNAGSLSPLTTTFTHNDIAIEAATTTSLPHLTWPVSVSSTTATRIFQIGAFDPKTDGFRFADPTSPIQHARLDKCPANLTYTVSVNEASDWCFAQSQLGTWSVIFASPTRAAATLVLSLAGFSQGSSATVLLNGVRVGDISSAALPNSQDTYRGATRAGEWHRLEFPVGAGVLVQGSANTLDIRVTKSERWRGWLWDSLVLETA</sequence>
<keyword evidence="9" id="KW-0624">Polysaccharide degradation</keyword>
<dbReference type="InterPro" id="IPR011013">
    <property type="entry name" value="Gal_mutarotase_sf_dom"/>
</dbReference>
<evidence type="ECO:0000256" key="5">
    <source>
        <dbReference type="ARBA" id="ARBA00022525"/>
    </source>
</evidence>
<dbReference type="RefSeq" id="XP_008027271.1">
    <property type="nucleotide sequence ID" value="XM_008029080.1"/>
</dbReference>
<reference evidence="13 14" key="1">
    <citation type="journal article" date="2012" name="PLoS Pathog.">
        <title>Diverse lifestyles and strategies of plant pathogenesis encoded in the genomes of eighteen Dothideomycetes fungi.</title>
        <authorList>
            <person name="Ohm R.A."/>
            <person name="Feau N."/>
            <person name="Henrissat B."/>
            <person name="Schoch C.L."/>
            <person name="Horwitz B.A."/>
            <person name="Barry K.W."/>
            <person name="Condon B.J."/>
            <person name="Copeland A.C."/>
            <person name="Dhillon B."/>
            <person name="Glaser F."/>
            <person name="Hesse C.N."/>
            <person name="Kosti I."/>
            <person name="LaButti K."/>
            <person name="Lindquist E.A."/>
            <person name="Lucas S."/>
            <person name="Salamov A.A."/>
            <person name="Bradshaw R.E."/>
            <person name="Ciuffetti L."/>
            <person name="Hamelin R.C."/>
            <person name="Kema G.H.J."/>
            <person name="Lawrence C."/>
            <person name="Scott J.A."/>
            <person name="Spatafora J.W."/>
            <person name="Turgeon B.G."/>
            <person name="de Wit P.J.G.M."/>
            <person name="Zhong S."/>
            <person name="Goodwin S.B."/>
            <person name="Grigoriev I.V."/>
        </authorList>
    </citation>
    <scope>NUCLEOTIDE SEQUENCE [LARGE SCALE GENOMIC DNA]</scope>
    <source>
        <strain evidence="14">28A</strain>
    </source>
</reference>
<dbReference type="InterPro" id="IPR014718">
    <property type="entry name" value="GH-type_carb-bd"/>
</dbReference>
<keyword evidence="14" id="KW-1185">Reference proteome</keyword>
<evidence type="ECO:0000256" key="7">
    <source>
        <dbReference type="ARBA" id="ARBA00023239"/>
    </source>
</evidence>
<dbReference type="InterPro" id="IPR051850">
    <property type="entry name" value="Polysacch_Lyase_4"/>
</dbReference>
<dbReference type="EMBL" id="KB908703">
    <property type="protein sequence ID" value="EOA84705.1"/>
    <property type="molecule type" value="Genomic_DNA"/>
</dbReference>
<evidence type="ECO:0000256" key="10">
    <source>
        <dbReference type="SAM" id="SignalP"/>
    </source>
</evidence>
<dbReference type="InterPro" id="IPR013784">
    <property type="entry name" value="Carb-bd-like_fold"/>
</dbReference>
<dbReference type="STRING" id="671987.R0IHQ7"/>
<dbReference type="InterPro" id="IPR029411">
    <property type="entry name" value="RG-lyase_III"/>
</dbReference>
<comment type="similarity">
    <text evidence="3">Belongs to the polysaccharide lyase 4 family.</text>
</comment>
<dbReference type="HOGENOM" id="CLU_021767_1_0_1"/>
<evidence type="ECO:0000259" key="11">
    <source>
        <dbReference type="Pfam" id="PF14683"/>
    </source>
</evidence>
<evidence type="ECO:0000256" key="8">
    <source>
        <dbReference type="ARBA" id="ARBA00023277"/>
    </source>
</evidence>
<dbReference type="Gene3D" id="2.60.40.1120">
    <property type="entry name" value="Carboxypeptidase-like, regulatory domain"/>
    <property type="match status" value="1"/>
</dbReference>
<name>R0IHQ7_EXST2</name>
<dbReference type="CDD" id="cd10320">
    <property type="entry name" value="RGL4_N"/>
    <property type="match status" value="1"/>
</dbReference>
<dbReference type="OrthoDB" id="1179585at2759"/>
<evidence type="ECO:0000256" key="6">
    <source>
        <dbReference type="ARBA" id="ARBA00022729"/>
    </source>
</evidence>
<evidence type="ECO:0000256" key="4">
    <source>
        <dbReference type="ARBA" id="ARBA00012437"/>
    </source>
</evidence>
<gene>
    <name evidence="13" type="ORF">SETTUDRAFT_154354</name>
</gene>
<dbReference type="SUPFAM" id="SSF74650">
    <property type="entry name" value="Galactose mutarotase-like"/>
    <property type="match status" value="1"/>
</dbReference>
<dbReference type="Pfam" id="PF14686">
    <property type="entry name" value="fn3_3"/>
    <property type="match status" value="1"/>
</dbReference>
<dbReference type="Gene3D" id="2.70.98.10">
    <property type="match status" value="1"/>
</dbReference>
<comment type="subcellular location">
    <subcellularLocation>
        <location evidence="2">Secreted</location>
    </subcellularLocation>
</comment>
<proteinExistence type="inferred from homology"/>
<dbReference type="PANTHER" id="PTHR32018">
    <property type="entry name" value="RHAMNOGALACTURONATE LYASE FAMILY PROTEIN"/>
    <property type="match status" value="1"/>
</dbReference>
<accession>R0IHQ7</accession>
<dbReference type="CDD" id="cd10316">
    <property type="entry name" value="RGL4_M"/>
    <property type="match status" value="1"/>
</dbReference>
<reference evidence="13 14" key="2">
    <citation type="journal article" date="2013" name="PLoS Genet.">
        <title>Comparative genome structure, secondary metabolite, and effector coding capacity across Cochliobolus pathogens.</title>
        <authorList>
            <person name="Condon B.J."/>
            <person name="Leng Y."/>
            <person name="Wu D."/>
            <person name="Bushley K.E."/>
            <person name="Ohm R.A."/>
            <person name="Otillar R."/>
            <person name="Martin J."/>
            <person name="Schackwitz W."/>
            <person name="Grimwood J."/>
            <person name="MohdZainudin N."/>
            <person name="Xue C."/>
            <person name="Wang R."/>
            <person name="Manning V.A."/>
            <person name="Dhillon B."/>
            <person name="Tu Z.J."/>
            <person name="Steffenson B.J."/>
            <person name="Salamov A."/>
            <person name="Sun H."/>
            <person name="Lowry S."/>
            <person name="LaButti K."/>
            <person name="Han J."/>
            <person name="Copeland A."/>
            <person name="Lindquist E."/>
            <person name="Barry K."/>
            <person name="Schmutz J."/>
            <person name="Baker S.E."/>
            <person name="Ciuffetti L.M."/>
            <person name="Grigoriev I.V."/>
            <person name="Zhong S."/>
            <person name="Turgeon B.G."/>
        </authorList>
    </citation>
    <scope>NUCLEOTIDE SEQUENCE [LARGE SCALE GENOMIC DNA]</scope>
    <source>
        <strain evidence="14">28A</strain>
    </source>
</reference>
<keyword evidence="8" id="KW-0119">Carbohydrate metabolism</keyword>
<dbReference type="InterPro" id="IPR029413">
    <property type="entry name" value="RG-lyase_II"/>
</dbReference>
<feature type="chain" id="PRO_5004352981" description="rhamnogalacturonan endolyase" evidence="10">
    <location>
        <begin position="18"/>
        <end position="581"/>
    </location>
</feature>
<feature type="signal peptide" evidence="10">
    <location>
        <begin position="1"/>
        <end position="17"/>
    </location>
</feature>
<dbReference type="EC" id="4.2.2.23" evidence="4"/>
<comment type="catalytic activity">
    <reaction evidence="1">
        <text>Endotype eliminative cleavage of L-alpha-rhamnopyranosyl-(1-&gt;4)-alpha-D-galactopyranosyluronic acid bonds of rhamnogalacturonan I domains in ramified hairy regions of pectin leaving L-rhamnopyranose at the reducing end and 4-deoxy-4,5-unsaturated D-galactopyranosyluronic acid at the non-reducing end.</text>
        <dbReference type="EC" id="4.2.2.23"/>
    </reaction>
</comment>
<dbReference type="GeneID" id="19397399"/>
<dbReference type="Proteomes" id="UP000016935">
    <property type="component" value="Unassembled WGS sequence"/>
</dbReference>
<feature type="domain" description="Rhamnogalacturonan lyase" evidence="11">
    <location>
        <begin position="421"/>
        <end position="578"/>
    </location>
</feature>
<dbReference type="GO" id="GO:0102210">
    <property type="term" value="F:rhamnogalacturonan endolyase activity"/>
    <property type="evidence" value="ECO:0007669"/>
    <property type="project" value="UniProtKB-EC"/>
</dbReference>
<dbReference type="GO" id="GO:0030246">
    <property type="term" value="F:carbohydrate binding"/>
    <property type="evidence" value="ECO:0007669"/>
    <property type="project" value="InterPro"/>
</dbReference>
<feature type="domain" description="Rhamnogalacturonan lyase" evidence="12">
    <location>
        <begin position="327"/>
        <end position="404"/>
    </location>
</feature>
<keyword evidence="7 13" id="KW-0456">Lyase</keyword>
<dbReference type="SUPFAM" id="SSF49452">
    <property type="entry name" value="Starch-binding domain-like"/>
    <property type="match status" value="1"/>
</dbReference>
<evidence type="ECO:0000256" key="2">
    <source>
        <dbReference type="ARBA" id="ARBA00004613"/>
    </source>
</evidence>
<dbReference type="eggNOG" id="ENOG502QQM5">
    <property type="taxonomic scope" value="Eukaryota"/>
</dbReference>
<evidence type="ECO:0000256" key="1">
    <source>
        <dbReference type="ARBA" id="ARBA00001324"/>
    </source>
</evidence>
<evidence type="ECO:0000313" key="14">
    <source>
        <dbReference type="Proteomes" id="UP000016935"/>
    </source>
</evidence>
<evidence type="ECO:0000313" key="13">
    <source>
        <dbReference type="EMBL" id="EOA84705.1"/>
    </source>
</evidence>
<dbReference type="GO" id="GO:0005576">
    <property type="term" value="C:extracellular region"/>
    <property type="evidence" value="ECO:0007669"/>
    <property type="project" value="UniProtKB-SubCell"/>
</dbReference>
<dbReference type="InterPro" id="IPR008979">
    <property type="entry name" value="Galactose-bd-like_sf"/>
</dbReference>
<evidence type="ECO:0000256" key="9">
    <source>
        <dbReference type="ARBA" id="ARBA00023326"/>
    </source>
</evidence>
<protein>
    <recommendedName>
        <fullName evidence="4">rhamnogalacturonan endolyase</fullName>
        <ecNumber evidence="4">4.2.2.23</ecNumber>
    </recommendedName>
</protein>
<keyword evidence="6 10" id="KW-0732">Signal</keyword>
<evidence type="ECO:0000259" key="12">
    <source>
        <dbReference type="Pfam" id="PF14686"/>
    </source>
</evidence>
<dbReference type="Pfam" id="PF14683">
    <property type="entry name" value="CBM-like"/>
    <property type="match status" value="1"/>
</dbReference>
<dbReference type="AlphaFoldDB" id="R0IHQ7"/>
<dbReference type="SUPFAM" id="SSF49785">
    <property type="entry name" value="Galactose-binding domain-like"/>
    <property type="match status" value="1"/>
</dbReference>
<dbReference type="Gene3D" id="2.60.120.260">
    <property type="entry name" value="Galactose-binding domain-like"/>
    <property type="match status" value="1"/>
</dbReference>
<dbReference type="PANTHER" id="PTHR32018:SF1">
    <property type="entry name" value="RHAMNOGALACTURONAN ENDOLYASE"/>
    <property type="match status" value="1"/>
</dbReference>
<keyword evidence="5" id="KW-0964">Secreted</keyword>
<evidence type="ECO:0000256" key="3">
    <source>
        <dbReference type="ARBA" id="ARBA00010418"/>
    </source>
</evidence>
<dbReference type="GO" id="GO:0000272">
    <property type="term" value="P:polysaccharide catabolic process"/>
    <property type="evidence" value="ECO:0007669"/>
    <property type="project" value="UniProtKB-KW"/>
</dbReference>
<organism evidence="13 14">
    <name type="scientific">Exserohilum turcicum (strain 28A)</name>
    <name type="common">Northern leaf blight fungus</name>
    <name type="synonym">Setosphaeria turcica</name>
    <dbReference type="NCBI Taxonomy" id="671987"/>
    <lineage>
        <taxon>Eukaryota</taxon>
        <taxon>Fungi</taxon>
        <taxon>Dikarya</taxon>
        <taxon>Ascomycota</taxon>
        <taxon>Pezizomycotina</taxon>
        <taxon>Dothideomycetes</taxon>
        <taxon>Pleosporomycetidae</taxon>
        <taxon>Pleosporales</taxon>
        <taxon>Pleosporineae</taxon>
        <taxon>Pleosporaceae</taxon>
        <taxon>Exserohilum</taxon>
    </lineage>
</organism>